<gene>
    <name evidence="1" type="ORF">QTO34_004686</name>
</gene>
<reference evidence="1" key="1">
    <citation type="submission" date="2023-06" db="EMBL/GenBank/DDBJ databases">
        <title>Reference genome for the Northern bat (Eptesicus nilssonii), a most northern bat species.</title>
        <authorList>
            <person name="Laine V.N."/>
            <person name="Pulliainen A.T."/>
            <person name="Lilley T.M."/>
        </authorList>
    </citation>
    <scope>NUCLEOTIDE SEQUENCE</scope>
    <source>
        <strain evidence="1">BLF_Eptnil</strain>
        <tissue evidence="1">Kidney</tissue>
    </source>
</reference>
<dbReference type="Proteomes" id="UP001177744">
    <property type="component" value="Unassembled WGS sequence"/>
</dbReference>
<proteinExistence type="predicted"/>
<evidence type="ECO:0000313" key="2">
    <source>
        <dbReference type="Proteomes" id="UP001177744"/>
    </source>
</evidence>
<organism evidence="1 2">
    <name type="scientific">Cnephaeus nilssonii</name>
    <name type="common">Northern bat</name>
    <name type="synonym">Eptesicus nilssonii</name>
    <dbReference type="NCBI Taxonomy" id="3371016"/>
    <lineage>
        <taxon>Eukaryota</taxon>
        <taxon>Metazoa</taxon>
        <taxon>Chordata</taxon>
        <taxon>Craniata</taxon>
        <taxon>Vertebrata</taxon>
        <taxon>Euteleostomi</taxon>
        <taxon>Mammalia</taxon>
        <taxon>Eutheria</taxon>
        <taxon>Laurasiatheria</taxon>
        <taxon>Chiroptera</taxon>
        <taxon>Yangochiroptera</taxon>
        <taxon>Vespertilionidae</taxon>
        <taxon>Cnephaeus</taxon>
    </lineage>
</organism>
<name>A0AA40HQM8_CNENI</name>
<feature type="non-terminal residue" evidence="1">
    <location>
        <position position="97"/>
    </location>
</feature>
<sequence length="97" mass="11325">MNEELLFMDEQRKWFLEMKPTPGEYAINIVEMTTKDLDYYIKLVDIAGPERINSNFERRSVGKNAIKQHHINHQQPISLEARPSPAKRLCLTEVLNA</sequence>
<evidence type="ECO:0000313" key="1">
    <source>
        <dbReference type="EMBL" id="KAK1335106.1"/>
    </source>
</evidence>
<protein>
    <submittedName>
        <fullName evidence="1">Uncharacterized protein</fullName>
    </submittedName>
</protein>
<keyword evidence="2" id="KW-1185">Reference proteome</keyword>
<comment type="caution">
    <text evidence="1">The sequence shown here is derived from an EMBL/GenBank/DDBJ whole genome shotgun (WGS) entry which is preliminary data.</text>
</comment>
<accession>A0AA40HQM8</accession>
<dbReference type="AlphaFoldDB" id="A0AA40HQM8"/>
<dbReference type="EMBL" id="JAULJE010000014">
    <property type="protein sequence ID" value="KAK1335106.1"/>
    <property type="molecule type" value="Genomic_DNA"/>
</dbReference>